<dbReference type="Proteomes" id="UP000280698">
    <property type="component" value="Unassembled WGS sequence"/>
</dbReference>
<proteinExistence type="predicted"/>
<keyword evidence="2" id="KW-1185">Reference proteome</keyword>
<protein>
    <recommendedName>
        <fullName evidence="3">dTDP-4-amino-4,6-dideoxygalactose transaminase</fullName>
    </recommendedName>
</protein>
<dbReference type="EMBL" id="RJLN01000012">
    <property type="protein sequence ID" value="RNM00330.1"/>
    <property type="molecule type" value="Genomic_DNA"/>
</dbReference>
<dbReference type="SUPFAM" id="SSF53383">
    <property type="entry name" value="PLP-dependent transferases"/>
    <property type="match status" value="1"/>
</dbReference>
<accession>A0ABX9WJD1</accession>
<evidence type="ECO:0000313" key="2">
    <source>
        <dbReference type="Proteomes" id="UP000280698"/>
    </source>
</evidence>
<reference evidence="1 2" key="1">
    <citation type="submission" date="2018-11" db="EMBL/GenBank/DDBJ databases">
        <title>Micromonospora sp. PPF5-17, a new actinomycetes isolated from a hot spring soil.</title>
        <authorList>
            <person name="Thawai C."/>
        </authorList>
    </citation>
    <scope>NUCLEOTIDE SEQUENCE [LARGE SCALE GENOMIC DNA]</scope>
    <source>
        <strain evidence="1 2">PPF5-17</strain>
    </source>
</reference>
<gene>
    <name evidence="1" type="ORF">EFE23_06710</name>
</gene>
<dbReference type="InterPro" id="IPR015424">
    <property type="entry name" value="PyrdxlP-dep_Trfase"/>
</dbReference>
<organism evidence="1 2">
    <name type="scientific">Micromonospora solifontis</name>
    <dbReference type="NCBI Taxonomy" id="2487138"/>
    <lineage>
        <taxon>Bacteria</taxon>
        <taxon>Bacillati</taxon>
        <taxon>Actinomycetota</taxon>
        <taxon>Actinomycetes</taxon>
        <taxon>Micromonosporales</taxon>
        <taxon>Micromonosporaceae</taxon>
        <taxon>Micromonospora</taxon>
    </lineage>
</organism>
<dbReference type="RefSeq" id="WP_123240015.1">
    <property type="nucleotide sequence ID" value="NZ_JAAHBY010000012.1"/>
</dbReference>
<evidence type="ECO:0008006" key="3">
    <source>
        <dbReference type="Google" id="ProtNLM"/>
    </source>
</evidence>
<sequence length="361" mass="39265">MTVPDRWEQGSSFPAILPAEGQACRFPAAHQLYGSGRQALRALLALGRREYGWRLLHVPAFYCPEVVESVADLLPVRRYDAGPFGPQATPAADTGEAVVTVSYFGEAPIVPTSGKAQVIVDVTHDPIADWPTETPVDFVFASLRKTLPLPDGGVVWSPRGLPLPPAAPPGVDHLATAGRALTAMVLKRAYLDGADVDKTGYLDLFAAAEAGLRSPTVSGISDYSRQALHVLPAAELRRRRIANANHLCDRLRGLPGITVHARTFGLVLEFDSAAQRDATRQGLIERRVYPAVLWTLPPEVTPPRQLDLSRRLLFLHTDIRWSDADLDRVDETIRQLASRSITEDRVLHQPVPGNGVAVAAT</sequence>
<name>A0ABX9WJD1_9ACTN</name>
<evidence type="ECO:0000313" key="1">
    <source>
        <dbReference type="EMBL" id="RNM00330.1"/>
    </source>
</evidence>
<comment type="caution">
    <text evidence="1">The sequence shown here is derived from an EMBL/GenBank/DDBJ whole genome shotgun (WGS) entry which is preliminary data.</text>
</comment>